<evidence type="ECO:0000256" key="8">
    <source>
        <dbReference type="ARBA" id="ARBA00023136"/>
    </source>
</evidence>
<evidence type="ECO:0000256" key="3">
    <source>
        <dbReference type="ARBA" id="ARBA00022679"/>
    </source>
</evidence>
<evidence type="ECO:0000256" key="5">
    <source>
        <dbReference type="ARBA" id="ARBA00022777"/>
    </source>
</evidence>
<feature type="transmembrane region" description="Helical" evidence="9">
    <location>
        <begin position="83"/>
        <end position="103"/>
    </location>
</feature>
<keyword evidence="2" id="KW-1003">Cell membrane</keyword>
<evidence type="ECO:0000313" key="12">
    <source>
        <dbReference type="Proteomes" id="UP000438182"/>
    </source>
</evidence>
<feature type="domain" description="Histidine kinase/HSP90-like ATPase" evidence="10">
    <location>
        <begin position="514"/>
        <end position="603"/>
    </location>
</feature>
<accession>A0A6I4P3M3</accession>
<keyword evidence="8 9" id="KW-0472">Membrane</keyword>
<dbReference type="EMBL" id="WSTA01000037">
    <property type="protein sequence ID" value="MWB98799.1"/>
    <property type="molecule type" value="Genomic_DNA"/>
</dbReference>
<feature type="transmembrane region" description="Helical" evidence="9">
    <location>
        <begin position="53"/>
        <end position="71"/>
    </location>
</feature>
<dbReference type="RefSeq" id="WP_160424452.1">
    <property type="nucleotide sequence ID" value="NZ_WSTA01000037.1"/>
</dbReference>
<evidence type="ECO:0000256" key="2">
    <source>
        <dbReference type="ARBA" id="ARBA00022475"/>
    </source>
</evidence>
<dbReference type="SUPFAM" id="SSF55874">
    <property type="entry name" value="ATPase domain of HSP90 chaperone/DNA topoisomerase II/histidine kinase"/>
    <property type="match status" value="1"/>
</dbReference>
<evidence type="ECO:0000256" key="4">
    <source>
        <dbReference type="ARBA" id="ARBA00022692"/>
    </source>
</evidence>
<dbReference type="PANTHER" id="PTHR24421:SF37">
    <property type="entry name" value="SENSOR HISTIDINE KINASE NARS"/>
    <property type="match status" value="1"/>
</dbReference>
<dbReference type="AlphaFoldDB" id="A0A6I4P3M3"/>
<dbReference type="InterPro" id="IPR050482">
    <property type="entry name" value="Sensor_HK_TwoCompSys"/>
</dbReference>
<dbReference type="InterPro" id="IPR011712">
    <property type="entry name" value="Sig_transdc_His_kin_sub3_dim/P"/>
</dbReference>
<feature type="transmembrane region" description="Helical" evidence="9">
    <location>
        <begin position="222"/>
        <end position="246"/>
    </location>
</feature>
<keyword evidence="7" id="KW-0902">Two-component regulatory system</keyword>
<keyword evidence="3" id="KW-0808">Transferase</keyword>
<dbReference type="GO" id="GO:0005886">
    <property type="term" value="C:plasma membrane"/>
    <property type="evidence" value="ECO:0007669"/>
    <property type="project" value="UniProtKB-SubCell"/>
</dbReference>
<reference evidence="11 12" key="1">
    <citation type="submission" date="2019-12" db="EMBL/GenBank/DDBJ databases">
        <authorList>
            <person name="Kim Y.S."/>
        </authorList>
    </citation>
    <scope>NUCLEOTIDE SEQUENCE [LARGE SCALE GENOMIC DNA]</scope>
    <source>
        <strain evidence="11 12">MMS17-SY077</strain>
    </source>
</reference>
<evidence type="ECO:0000259" key="10">
    <source>
        <dbReference type="SMART" id="SM00387"/>
    </source>
</evidence>
<keyword evidence="12" id="KW-1185">Reference proteome</keyword>
<proteinExistence type="predicted"/>
<evidence type="ECO:0000256" key="6">
    <source>
        <dbReference type="ARBA" id="ARBA00022989"/>
    </source>
</evidence>
<dbReference type="Proteomes" id="UP000438182">
    <property type="component" value="Unassembled WGS sequence"/>
</dbReference>
<dbReference type="Pfam" id="PF02518">
    <property type="entry name" value="HATPase_c"/>
    <property type="match status" value="1"/>
</dbReference>
<evidence type="ECO:0000313" key="11">
    <source>
        <dbReference type="EMBL" id="MWB98799.1"/>
    </source>
</evidence>
<evidence type="ECO:0000256" key="7">
    <source>
        <dbReference type="ARBA" id="ARBA00023012"/>
    </source>
</evidence>
<keyword evidence="5" id="KW-0418">Kinase</keyword>
<dbReference type="Pfam" id="PF07730">
    <property type="entry name" value="HisKA_3"/>
    <property type="match status" value="1"/>
</dbReference>
<sequence>MITAPAYRTAEHPRSLTPARVTVLLVAAALSLAMEFSGWIATPEADRPEAAWFTLHLLVPLAFLISAAVSWRIDPDSRLPPRLMVLFALAWVPQTFYAVIGGLGWLWPIVRGIDLSWALIAGIIVMLYPAGRITSRLERFVARTAVIASAVNLIAVLLLAQGSTTPCGAAPCAPNAYLVADAPWLFAFFDVGYRVVGTALMAMVAVRQLVQWMRGTTPSRTVAFLMPAALLAWIATLAVQTLSYAVDRTFDQVLSTISLIALATIPVAYVSGINHLHNLRARVADLMRITREGADRLVWEESLRRVLRDDSLEVYWWTDEDGRYERASGDVLPRDAGAAGADRSYLTVAAPGGRPLAVIRHDRVLTDNARLLDGVSSALRLSVDNGRLRSEVERTLAQVRESRLRIVEAAARAQRSVERDLHDGAQQRLVSLGLELRLIANAAASAGSAGLAEDLEIAIEELGQALRELRELAHGIHPSLLSQGGLSLAVPELAGRCPVPVDVEVQADGRLPELVESTAYFVVAEALANIAKHAQASRVWVRAWAAGGMLHLVVRDDGVGGVDPNGSGVMGMRDRVEAADGSLVLESERAHGTTIRAEIPLPPGTAV</sequence>
<dbReference type="CDD" id="cd16917">
    <property type="entry name" value="HATPase_UhpB-NarQ-NarX-like"/>
    <property type="match status" value="1"/>
</dbReference>
<comment type="caution">
    <text evidence="11">The sequence shown here is derived from an EMBL/GenBank/DDBJ whole genome shotgun (WGS) entry which is preliminary data.</text>
</comment>
<keyword evidence="6 9" id="KW-1133">Transmembrane helix</keyword>
<dbReference type="GO" id="GO:0046983">
    <property type="term" value="F:protein dimerization activity"/>
    <property type="evidence" value="ECO:0007669"/>
    <property type="project" value="InterPro"/>
</dbReference>
<dbReference type="InterPro" id="IPR036890">
    <property type="entry name" value="HATPase_C_sf"/>
</dbReference>
<protein>
    <submittedName>
        <fullName evidence="11">Transcriptional regulator</fullName>
    </submittedName>
</protein>
<gene>
    <name evidence="11" type="ORF">GB864_09600</name>
</gene>
<organism evidence="11 12">
    <name type="scientific">Agromyces seonyuensis</name>
    <dbReference type="NCBI Taxonomy" id="2662446"/>
    <lineage>
        <taxon>Bacteria</taxon>
        <taxon>Bacillati</taxon>
        <taxon>Actinomycetota</taxon>
        <taxon>Actinomycetes</taxon>
        <taxon>Micrococcales</taxon>
        <taxon>Microbacteriaceae</taxon>
        <taxon>Agromyces</taxon>
    </lineage>
</organism>
<keyword evidence="4 9" id="KW-0812">Transmembrane</keyword>
<dbReference type="InterPro" id="IPR003594">
    <property type="entry name" value="HATPase_dom"/>
</dbReference>
<dbReference type="PANTHER" id="PTHR24421">
    <property type="entry name" value="NITRATE/NITRITE SENSOR PROTEIN NARX-RELATED"/>
    <property type="match status" value="1"/>
</dbReference>
<evidence type="ECO:0000256" key="9">
    <source>
        <dbReference type="SAM" id="Phobius"/>
    </source>
</evidence>
<name>A0A6I4P3M3_9MICO</name>
<dbReference type="GO" id="GO:0000155">
    <property type="term" value="F:phosphorelay sensor kinase activity"/>
    <property type="evidence" value="ECO:0007669"/>
    <property type="project" value="InterPro"/>
</dbReference>
<feature type="transmembrane region" description="Helical" evidence="9">
    <location>
        <begin position="252"/>
        <end position="272"/>
    </location>
</feature>
<dbReference type="SMART" id="SM00387">
    <property type="entry name" value="HATPase_c"/>
    <property type="match status" value="1"/>
</dbReference>
<feature type="transmembrane region" description="Helical" evidence="9">
    <location>
        <begin position="191"/>
        <end position="210"/>
    </location>
</feature>
<evidence type="ECO:0000256" key="1">
    <source>
        <dbReference type="ARBA" id="ARBA00004651"/>
    </source>
</evidence>
<dbReference type="Gene3D" id="3.30.565.10">
    <property type="entry name" value="Histidine kinase-like ATPase, C-terminal domain"/>
    <property type="match status" value="1"/>
</dbReference>
<feature type="transmembrane region" description="Helical" evidence="9">
    <location>
        <begin position="140"/>
        <end position="160"/>
    </location>
</feature>
<feature type="transmembrane region" description="Helical" evidence="9">
    <location>
        <begin position="21"/>
        <end position="41"/>
    </location>
</feature>
<feature type="transmembrane region" description="Helical" evidence="9">
    <location>
        <begin position="109"/>
        <end position="128"/>
    </location>
</feature>
<comment type="subcellular location">
    <subcellularLocation>
        <location evidence="1">Cell membrane</location>
        <topology evidence="1">Multi-pass membrane protein</topology>
    </subcellularLocation>
</comment>